<proteinExistence type="predicted"/>
<protein>
    <submittedName>
        <fullName evidence="1">Uncharacterized protein</fullName>
    </submittedName>
</protein>
<gene>
    <name evidence="1" type="ORF">CON36_32935</name>
</gene>
<sequence length="197" mass="22814">MLLSLAKKLVKKKDPFCDSDRLIKSTYNTIQYANDIESWVREVTKPTDELITYGQKLFADLINESEQLGITNRIDYVELKTKTRLLSKLKSANKEIASIEIKHFAKVLKSFSISLSELTKHQLSSEEKHQVSLLVSFVTKNSDLVKKLLCTKKFPFVDTKKSIHIPLLFEKKYKSYIIAMTLVEVFNYQSLKHTFCK</sequence>
<dbReference type="Proteomes" id="UP000219922">
    <property type="component" value="Unassembled WGS sequence"/>
</dbReference>
<accession>A0A9X6ST90</accession>
<dbReference type="RefSeq" id="WP_098006871.1">
    <property type="nucleotide sequence ID" value="NZ_NVMX01000153.1"/>
</dbReference>
<name>A0A9X6ST90_BACCE</name>
<evidence type="ECO:0000313" key="2">
    <source>
        <dbReference type="Proteomes" id="UP000219922"/>
    </source>
</evidence>
<dbReference type="AlphaFoldDB" id="A0A9X6ST90"/>
<comment type="caution">
    <text evidence="1">The sequence shown here is derived from an EMBL/GenBank/DDBJ whole genome shotgun (WGS) entry which is preliminary data.</text>
</comment>
<organism evidence="1 2">
    <name type="scientific">Bacillus cereus</name>
    <dbReference type="NCBI Taxonomy" id="1396"/>
    <lineage>
        <taxon>Bacteria</taxon>
        <taxon>Bacillati</taxon>
        <taxon>Bacillota</taxon>
        <taxon>Bacilli</taxon>
        <taxon>Bacillales</taxon>
        <taxon>Bacillaceae</taxon>
        <taxon>Bacillus</taxon>
        <taxon>Bacillus cereus group</taxon>
    </lineage>
</organism>
<evidence type="ECO:0000313" key="1">
    <source>
        <dbReference type="EMBL" id="PDZ94614.1"/>
    </source>
</evidence>
<reference evidence="1 2" key="1">
    <citation type="submission" date="2017-09" db="EMBL/GenBank/DDBJ databases">
        <title>Large-scale bioinformatics analysis of Bacillus genomes uncovers conserved roles of natural products in bacterial physiology.</title>
        <authorList>
            <consortium name="Agbiome Team Llc"/>
            <person name="Bleich R.M."/>
            <person name="Grubbs K.J."/>
            <person name="Santa Maria K.C."/>
            <person name="Allen S.E."/>
            <person name="Farag S."/>
            <person name="Shank E.A."/>
            <person name="Bowers A."/>
        </authorList>
    </citation>
    <scope>NUCLEOTIDE SEQUENCE [LARGE SCALE GENOMIC DNA]</scope>
    <source>
        <strain evidence="1 2">AFS092789</strain>
    </source>
</reference>
<dbReference type="EMBL" id="NVMX01000153">
    <property type="protein sequence ID" value="PDZ94614.1"/>
    <property type="molecule type" value="Genomic_DNA"/>
</dbReference>